<dbReference type="SUPFAM" id="SSF102114">
    <property type="entry name" value="Radical SAM enzymes"/>
    <property type="match status" value="1"/>
</dbReference>
<dbReference type="SFLD" id="SFLDG01082">
    <property type="entry name" value="B12-binding_domain_containing"/>
    <property type="match status" value="1"/>
</dbReference>
<comment type="caution">
    <text evidence="5">The sequence shown here is derived from an EMBL/GenBank/DDBJ whole genome shotgun (WGS) entry which is preliminary data.</text>
</comment>
<dbReference type="InterPro" id="IPR007197">
    <property type="entry name" value="rSAM"/>
</dbReference>
<dbReference type="GO" id="GO:0046872">
    <property type="term" value="F:metal ion binding"/>
    <property type="evidence" value="ECO:0007669"/>
    <property type="project" value="UniProtKB-UniRule"/>
</dbReference>
<keyword evidence="3" id="KW-0004">4Fe-4S</keyword>
<evidence type="ECO:0000313" key="5">
    <source>
        <dbReference type="EMBL" id="OIJ22116.1"/>
    </source>
</evidence>
<dbReference type="Pfam" id="PF06969">
    <property type="entry name" value="HemN_C"/>
    <property type="match status" value="1"/>
</dbReference>
<feature type="domain" description="Radical SAM core" evidence="4">
    <location>
        <begin position="1"/>
        <end position="235"/>
    </location>
</feature>
<dbReference type="InterPro" id="IPR034505">
    <property type="entry name" value="Coproporphyrinogen-III_oxidase"/>
</dbReference>
<keyword evidence="3" id="KW-0408">Iron</keyword>
<dbReference type="STRING" id="472963.BKP45_05430"/>
<dbReference type="PANTHER" id="PTHR13932:SF5">
    <property type="entry name" value="RADICAL S-ADENOSYL METHIONINE DOMAIN-CONTAINING PROTEIN 1, MITOCHONDRIAL"/>
    <property type="match status" value="1"/>
</dbReference>
<keyword evidence="3" id="KW-0963">Cytoplasm</keyword>
<dbReference type="RefSeq" id="WP_071388681.1">
    <property type="nucleotide sequence ID" value="NZ_MLQS01000001.1"/>
</dbReference>
<dbReference type="SFLD" id="SFLDG01065">
    <property type="entry name" value="anaerobic_coproporphyrinogen-I"/>
    <property type="match status" value="1"/>
</dbReference>
<accession>A0A1S2MBY8</accession>
<dbReference type="GO" id="GO:0006779">
    <property type="term" value="P:porphyrin-containing compound biosynthetic process"/>
    <property type="evidence" value="ECO:0007669"/>
    <property type="project" value="InterPro"/>
</dbReference>
<proteinExistence type="inferred from homology"/>
<dbReference type="PANTHER" id="PTHR13932">
    <property type="entry name" value="COPROPORPHYRINIGEN III OXIDASE"/>
    <property type="match status" value="1"/>
</dbReference>
<dbReference type="NCBIfam" id="TIGR00539">
    <property type="entry name" value="hemN_rel"/>
    <property type="match status" value="1"/>
</dbReference>
<dbReference type="GO" id="GO:0004109">
    <property type="term" value="F:coproporphyrinogen oxidase activity"/>
    <property type="evidence" value="ECO:0007669"/>
    <property type="project" value="InterPro"/>
</dbReference>
<keyword evidence="3" id="KW-0479">Metal-binding</keyword>
<keyword evidence="3" id="KW-0949">S-adenosyl-L-methionine</keyword>
<evidence type="ECO:0000313" key="6">
    <source>
        <dbReference type="Proteomes" id="UP000180057"/>
    </source>
</evidence>
<keyword evidence="6" id="KW-1185">Reference proteome</keyword>
<dbReference type="GO" id="GO:0005737">
    <property type="term" value="C:cytoplasm"/>
    <property type="evidence" value="ECO:0007669"/>
    <property type="project" value="UniProtKB-SubCell"/>
</dbReference>
<dbReference type="EMBL" id="MLQS01000001">
    <property type="protein sequence ID" value="OIJ22116.1"/>
    <property type="molecule type" value="Genomic_DNA"/>
</dbReference>
<dbReference type="SFLD" id="SFLDF00562">
    <property type="entry name" value="HemN-like__clustered_with_heat"/>
    <property type="match status" value="1"/>
</dbReference>
<dbReference type="GO" id="GO:0051539">
    <property type="term" value="F:4 iron, 4 sulfur cluster binding"/>
    <property type="evidence" value="ECO:0007669"/>
    <property type="project" value="UniProtKB-UniRule"/>
</dbReference>
<gene>
    <name evidence="5" type="ORF">BKP45_05430</name>
</gene>
<dbReference type="CDD" id="cd01335">
    <property type="entry name" value="Radical_SAM"/>
    <property type="match status" value="1"/>
</dbReference>
<organism evidence="5 6">
    <name type="scientific">Anaerobacillus alkalidiazotrophicus</name>
    <dbReference type="NCBI Taxonomy" id="472963"/>
    <lineage>
        <taxon>Bacteria</taxon>
        <taxon>Bacillati</taxon>
        <taxon>Bacillota</taxon>
        <taxon>Bacilli</taxon>
        <taxon>Bacillales</taxon>
        <taxon>Bacillaceae</taxon>
        <taxon>Anaerobacillus</taxon>
    </lineage>
</organism>
<evidence type="ECO:0000256" key="1">
    <source>
        <dbReference type="ARBA" id="ARBA00006100"/>
    </source>
</evidence>
<dbReference type="Gene3D" id="3.80.30.20">
    <property type="entry name" value="tm_1862 like domain"/>
    <property type="match status" value="1"/>
</dbReference>
<dbReference type="InterPro" id="IPR058240">
    <property type="entry name" value="rSAM_sf"/>
</dbReference>
<name>A0A1S2MBY8_9BACI</name>
<dbReference type="SMART" id="SM00729">
    <property type="entry name" value="Elp3"/>
    <property type="match status" value="1"/>
</dbReference>
<evidence type="ECO:0000256" key="2">
    <source>
        <dbReference type="ARBA" id="ARBA00017228"/>
    </source>
</evidence>
<dbReference type="InterPro" id="IPR010723">
    <property type="entry name" value="HemN_C"/>
</dbReference>
<dbReference type="Proteomes" id="UP000180057">
    <property type="component" value="Unassembled WGS sequence"/>
</dbReference>
<keyword evidence="3" id="KW-0143">Chaperone</keyword>
<dbReference type="Pfam" id="PF04055">
    <property type="entry name" value="Radical_SAM"/>
    <property type="match status" value="1"/>
</dbReference>
<dbReference type="SFLD" id="SFLDF00288">
    <property type="entry name" value="HemN-like__clustered_with_nucl"/>
    <property type="match status" value="1"/>
</dbReference>
<evidence type="ECO:0000256" key="3">
    <source>
        <dbReference type="RuleBase" id="RU364116"/>
    </source>
</evidence>
<comment type="similarity">
    <text evidence="1">Belongs to the anaerobic coproporphyrinogen-III oxidase family. HemW subfamily.</text>
</comment>
<dbReference type="OrthoDB" id="9808022at2"/>
<comment type="function">
    <text evidence="3">Probably acts as a heme chaperone, transferring heme to an unknown acceptor. Binds one molecule of heme per monomer, possibly covalently. Binds 1 [4Fe-4S] cluster. The cluster is coordinated with 3 cysteines and an exchangeable S-adenosyl-L-methionine.</text>
</comment>
<reference evidence="5 6" key="1">
    <citation type="submission" date="2016-10" db="EMBL/GenBank/DDBJ databases">
        <title>Draft genome sequences of four alkaliphilic bacteria belonging to the Anaerobacillus genus.</title>
        <authorList>
            <person name="Bassil N.M."/>
            <person name="Lloyd J.R."/>
        </authorList>
    </citation>
    <scope>NUCLEOTIDE SEQUENCE [LARGE SCALE GENOMIC DNA]</scope>
    <source>
        <strain evidence="5 6">DSM 22531</strain>
    </source>
</reference>
<dbReference type="PROSITE" id="PS51918">
    <property type="entry name" value="RADICAL_SAM"/>
    <property type="match status" value="1"/>
</dbReference>
<dbReference type="InterPro" id="IPR023404">
    <property type="entry name" value="rSAM_horseshoe"/>
</dbReference>
<keyword evidence="3" id="KW-0349">Heme</keyword>
<protein>
    <recommendedName>
        <fullName evidence="2 3">Heme chaperone HemW</fullName>
    </recommendedName>
</protein>
<evidence type="ECO:0000259" key="4">
    <source>
        <dbReference type="PROSITE" id="PS51918"/>
    </source>
</evidence>
<dbReference type="InterPro" id="IPR004559">
    <property type="entry name" value="HemW-like"/>
</dbReference>
<sequence>MFSPKAVYVHIPFCEQICHYCDFNKVFLKGQPVDDYIAACETEMKETVKQFPYKEIQSIYVGGGTPTSLSVIQLERLLKAIKNVYKPCEDVEYTIEVNPSNMVEEKLAVIKEAGINRLSIGVQAFQEELLRRIGRNHVEKDIYDTIDKARTLGFENISVDLMFGLPGQTVSMFKETLIKAIQLNIPHFSAYSLKVEEKTVFHQLQRKGKLHLPAEDDEVKMYELLMNVLLEHGYNQYEISNFSKSNYESKHNLTYWNNEEYYGIGAGAHGYVGGIRHSNVGPIKKYISLIDTTGRSANEQHIVTFEEKIEEEMFLGLRKLEGVSIERFINKYGKSPFDFFGKEIKHLEIQGLVEIVNGQMKLTRNGLFVANEVFEKFLF</sequence>
<dbReference type="InterPro" id="IPR006638">
    <property type="entry name" value="Elp3/MiaA/NifB-like_rSAM"/>
</dbReference>
<comment type="subcellular location">
    <subcellularLocation>
        <location evidence="3">Cytoplasm</location>
    </subcellularLocation>
</comment>
<dbReference type="SFLD" id="SFLDS00029">
    <property type="entry name" value="Radical_SAM"/>
    <property type="match status" value="1"/>
</dbReference>
<dbReference type="AlphaFoldDB" id="A0A1S2MBY8"/>
<keyword evidence="3" id="KW-0411">Iron-sulfur</keyword>